<organism evidence="2 3">
    <name type="scientific">Trifolium subterraneum</name>
    <name type="common">Subterranean clover</name>
    <dbReference type="NCBI Taxonomy" id="3900"/>
    <lineage>
        <taxon>Eukaryota</taxon>
        <taxon>Viridiplantae</taxon>
        <taxon>Streptophyta</taxon>
        <taxon>Embryophyta</taxon>
        <taxon>Tracheophyta</taxon>
        <taxon>Spermatophyta</taxon>
        <taxon>Magnoliopsida</taxon>
        <taxon>eudicotyledons</taxon>
        <taxon>Gunneridae</taxon>
        <taxon>Pentapetalae</taxon>
        <taxon>rosids</taxon>
        <taxon>fabids</taxon>
        <taxon>Fabales</taxon>
        <taxon>Fabaceae</taxon>
        <taxon>Papilionoideae</taxon>
        <taxon>50 kb inversion clade</taxon>
        <taxon>NPAAA clade</taxon>
        <taxon>Hologalegina</taxon>
        <taxon>IRL clade</taxon>
        <taxon>Trifolieae</taxon>
        <taxon>Trifolium</taxon>
    </lineage>
</organism>
<evidence type="ECO:0000256" key="1">
    <source>
        <dbReference type="SAM" id="Coils"/>
    </source>
</evidence>
<dbReference type="Proteomes" id="UP000242715">
    <property type="component" value="Unassembled WGS sequence"/>
</dbReference>
<proteinExistence type="predicted"/>
<accession>A0A2Z6N4E3</accession>
<gene>
    <name evidence="2" type="ORF">TSUD_266310</name>
</gene>
<feature type="coiled-coil region" evidence="1">
    <location>
        <begin position="125"/>
        <end position="152"/>
    </location>
</feature>
<dbReference type="EMBL" id="DF973723">
    <property type="protein sequence ID" value="GAU38591.1"/>
    <property type="molecule type" value="Genomic_DNA"/>
</dbReference>
<reference evidence="3" key="1">
    <citation type="journal article" date="2017" name="Front. Plant Sci.">
        <title>Climate Clever Clovers: New Paradigm to Reduce the Environmental Footprint of Ruminants by Breeding Low Methanogenic Forages Utilizing Haplotype Variation.</title>
        <authorList>
            <person name="Kaur P."/>
            <person name="Appels R."/>
            <person name="Bayer P.E."/>
            <person name="Keeble-Gagnere G."/>
            <person name="Wang J."/>
            <person name="Hirakawa H."/>
            <person name="Shirasawa K."/>
            <person name="Vercoe P."/>
            <person name="Stefanova K."/>
            <person name="Durmic Z."/>
            <person name="Nichols P."/>
            <person name="Revell C."/>
            <person name="Isobe S.N."/>
            <person name="Edwards D."/>
            <person name="Erskine W."/>
        </authorList>
    </citation>
    <scope>NUCLEOTIDE SEQUENCE [LARGE SCALE GENOMIC DNA]</scope>
    <source>
        <strain evidence="3">cv. Daliak</strain>
    </source>
</reference>
<name>A0A2Z6N4E3_TRISU</name>
<sequence>MVGLHVLEQIVEETHLSSQKTVSVGRQISQVQPLQTSGLPEVVTSFGSCVPGSVKPQIRPKSDPTINGIELPQITIEEHLPPMPQLENTGPIMINGIELPQITIEEHLPPEARLKYQFDQFSSSISQTLDSLREQNEQIAAHQQRLEEKIDVQAQKLDSLMTLLQQLVPRNPYTLPL</sequence>
<evidence type="ECO:0000313" key="2">
    <source>
        <dbReference type="EMBL" id="GAU38591.1"/>
    </source>
</evidence>
<keyword evidence="1" id="KW-0175">Coiled coil</keyword>
<keyword evidence="3" id="KW-1185">Reference proteome</keyword>
<protein>
    <submittedName>
        <fullName evidence="2">Uncharacterized protein</fullName>
    </submittedName>
</protein>
<evidence type="ECO:0000313" key="3">
    <source>
        <dbReference type="Proteomes" id="UP000242715"/>
    </source>
</evidence>
<dbReference type="AlphaFoldDB" id="A0A2Z6N4E3"/>
<dbReference type="OrthoDB" id="1432805at2759"/>